<accession>A0A116LHI7</accession>
<evidence type="ECO:0000313" key="4">
    <source>
        <dbReference type="Proteomes" id="UP000309259"/>
    </source>
</evidence>
<dbReference type="EMBL" id="FIHD01000017">
    <property type="protein sequence ID" value="CYU92804.1"/>
    <property type="molecule type" value="Genomic_DNA"/>
</dbReference>
<dbReference type="EMBL" id="SSXL01000036">
    <property type="protein sequence ID" value="TII00526.1"/>
    <property type="molecule type" value="Genomic_DNA"/>
</dbReference>
<evidence type="ECO:0000313" key="2">
    <source>
        <dbReference type="EMBL" id="TII00526.1"/>
    </source>
</evidence>
<reference evidence="2 4" key="2">
    <citation type="submission" date="2019-04" db="EMBL/GenBank/DDBJ databases">
        <title>Genome analysis of Streptococcus suis strain WUSS327.</title>
        <authorList>
            <person name="Chen H."/>
            <person name="Gao X."/>
            <person name="Wu Z."/>
        </authorList>
    </citation>
    <scope>NUCLEOTIDE SEQUENCE [LARGE SCALE GENOMIC DNA]</scope>
    <source>
        <strain evidence="2 4">WUSS327</strain>
    </source>
</reference>
<evidence type="ECO:0000313" key="1">
    <source>
        <dbReference type="EMBL" id="CYU92804.1"/>
    </source>
</evidence>
<gene>
    <name evidence="1" type="ORF">ERS132416_01108</name>
    <name evidence="2" type="ORF">FAJ35_09260</name>
</gene>
<dbReference type="Proteomes" id="UP000309259">
    <property type="component" value="Unassembled WGS sequence"/>
</dbReference>
<dbReference type="Proteomes" id="UP000073494">
    <property type="component" value="Unassembled WGS sequence"/>
</dbReference>
<reference evidence="1 3" key="1">
    <citation type="submission" date="2016-02" db="EMBL/GenBank/DDBJ databases">
        <authorList>
            <consortium name="Pathogen Informatics"/>
        </authorList>
    </citation>
    <scope>NUCLEOTIDE SEQUENCE [LARGE SCALE GENOMIC DNA]</scope>
    <source>
        <strain evidence="1 3">LSS54</strain>
    </source>
</reference>
<dbReference type="AlphaFoldDB" id="A0A116LHI7"/>
<dbReference type="RefSeq" id="WP_024376866.1">
    <property type="nucleotide sequence ID" value="NZ_CEFG01000167.1"/>
</dbReference>
<proteinExistence type="predicted"/>
<protein>
    <submittedName>
        <fullName evidence="1">Uncharacterized protein</fullName>
    </submittedName>
</protein>
<organism evidence="1 3">
    <name type="scientific">Streptococcus suis</name>
    <dbReference type="NCBI Taxonomy" id="1307"/>
    <lineage>
        <taxon>Bacteria</taxon>
        <taxon>Bacillati</taxon>
        <taxon>Bacillota</taxon>
        <taxon>Bacilli</taxon>
        <taxon>Lactobacillales</taxon>
        <taxon>Streptococcaceae</taxon>
        <taxon>Streptococcus</taxon>
    </lineage>
</organism>
<evidence type="ECO:0000313" key="3">
    <source>
        <dbReference type="Proteomes" id="UP000073494"/>
    </source>
</evidence>
<sequence>MNKRIKKKREQEVRLAAVATLALATSASLDGLAGIVEEVVQRMERFEEDGSKNVQSINQLFEQQGLLITELQEQVKQLQKPWYKRKGR</sequence>
<name>A0A116LHI7_STRSU</name>